<dbReference type="PROSITE" id="PS01359">
    <property type="entry name" value="ZF_PHD_1"/>
    <property type="match status" value="1"/>
</dbReference>
<protein>
    <submittedName>
        <fullName evidence="8">Zinc finger PHD-finger</fullName>
    </submittedName>
</protein>
<name>A0A9X0C6Q4_9EURO</name>
<feature type="coiled-coil region" evidence="5">
    <location>
        <begin position="405"/>
        <end position="448"/>
    </location>
</feature>
<feature type="region of interest" description="Disordered" evidence="6">
    <location>
        <begin position="206"/>
        <end position="254"/>
    </location>
</feature>
<sequence length="865" mass="97186">MGSRKRTHSEAVSVAEQQAPEEPGLLSQLRSNWAFASLMQYIAIFGQVMKIDEEFGIEDLEVECLKPEPSHKLLEIGLCLLKWISSHRGLTFDNFDEYTRRQYNAKAPNTTNPFGHEEEPNKFLHFDIFTKIHVLHQLTVWTFWNPDRIRDKMPEKKETEQTEWVGELSYNFDSWISHTDFPQRIEEFGWDREGRSYYVLDDNRLYRRTDPPLPPPPQRPKKKAKSRSSRVSRKSTRTSTAAAEEGSDEERKDTNDADAVAAFAEDPFKWECVAVTLEEYQAFLDTLQKTKDADEKYLRDSIVEHVLPILEKAEEAQQRKRQKREKELMNLQLAAGAKRSSRLAAKEEKERQDRDAAEAAQKRESDLAEARRQQAKQHQLEEDRQSRTMTREQRIRDREQKRLLHEAELERIAEEQERIERGESRVSARNLQADLEKSQKNLAGLAQDDQWVFDCSGCGVYGENLDDGSHSVACEKCNVWQHSKCLGVSQEAAEKEDFHFVCRDCKKKEEDSNRPKLPPLKFRVSASASPSAAPPVSKKQMAEDDEHHAPPSPVKKSHLALSNVQNEPPRTQPTLHSSTIGHGNFYPPPSPQRRVHHTDHTPSSSPPRPPFSPPKGMDGLLHAAMEQQHPQPSSSQHSLPPMQPAPHLPPFGSFPVRPSSSHSAQSPVQNQPSMSPTQGNPDVGPIAGFPPVVPSHAASPWSSFETPRPQSGHAATPSMSNHYPSFSAATPNGNRSSPPQSSHGMAMSGISPTKQSPRPLTASAMAGAPVLPPIRRLEPSPKLMGRSSPDAPIPPPVKCMTPEQEERRQRENASMLHQAHHYQGNGQHLMSSPSLNRLPPLGSGTTPQYPDPVPSPQRGSSGQNQ</sequence>
<dbReference type="Proteomes" id="UP001149954">
    <property type="component" value="Unassembled WGS sequence"/>
</dbReference>
<evidence type="ECO:0000313" key="8">
    <source>
        <dbReference type="EMBL" id="KAJ5504259.1"/>
    </source>
</evidence>
<dbReference type="SMART" id="SM00249">
    <property type="entry name" value="PHD"/>
    <property type="match status" value="1"/>
</dbReference>
<feature type="domain" description="PHD-type" evidence="7">
    <location>
        <begin position="452"/>
        <end position="508"/>
    </location>
</feature>
<dbReference type="InterPro" id="IPR019786">
    <property type="entry name" value="Zinc_finger_PHD-type_CS"/>
</dbReference>
<dbReference type="AlphaFoldDB" id="A0A9X0C6Q4"/>
<keyword evidence="2 4" id="KW-0863">Zinc-finger</keyword>
<proteinExistence type="predicted"/>
<feature type="compositionally biased region" description="Low complexity" evidence="6">
    <location>
        <begin position="627"/>
        <end position="640"/>
    </location>
</feature>
<dbReference type="InterPro" id="IPR011011">
    <property type="entry name" value="Znf_FYVE_PHD"/>
</dbReference>
<keyword evidence="1" id="KW-0479">Metal-binding</keyword>
<feature type="compositionally biased region" description="Polar residues" evidence="6">
    <location>
        <begin position="824"/>
        <end position="835"/>
    </location>
</feature>
<keyword evidence="5" id="KW-0175">Coiled coil</keyword>
<feature type="compositionally biased region" description="Low complexity" evidence="6">
    <location>
        <begin position="524"/>
        <end position="537"/>
    </location>
</feature>
<reference evidence="8" key="2">
    <citation type="journal article" date="2023" name="IMA Fungus">
        <title>Comparative genomic study of the Penicillium genus elucidates a diverse pangenome and 15 lateral gene transfer events.</title>
        <authorList>
            <person name="Petersen C."/>
            <person name="Sorensen T."/>
            <person name="Nielsen M.R."/>
            <person name="Sondergaard T.E."/>
            <person name="Sorensen J.L."/>
            <person name="Fitzpatrick D.A."/>
            <person name="Frisvad J.C."/>
            <person name="Nielsen K.L."/>
        </authorList>
    </citation>
    <scope>NUCLEOTIDE SEQUENCE</scope>
    <source>
        <strain evidence="8">IBT 29495</strain>
    </source>
</reference>
<dbReference type="OrthoDB" id="303107at2759"/>
<organism evidence="8 9">
    <name type="scientific">Penicillium fimorum</name>
    <dbReference type="NCBI Taxonomy" id="1882269"/>
    <lineage>
        <taxon>Eukaryota</taxon>
        <taxon>Fungi</taxon>
        <taxon>Dikarya</taxon>
        <taxon>Ascomycota</taxon>
        <taxon>Pezizomycotina</taxon>
        <taxon>Eurotiomycetes</taxon>
        <taxon>Eurotiomycetidae</taxon>
        <taxon>Eurotiales</taxon>
        <taxon>Aspergillaceae</taxon>
        <taxon>Penicillium</taxon>
    </lineage>
</organism>
<dbReference type="EMBL" id="JAPWDS010000003">
    <property type="protein sequence ID" value="KAJ5504259.1"/>
    <property type="molecule type" value="Genomic_DNA"/>
</dbReference>
<evidence type="ECO:0000256" key="2">
    <source>
        <dbReference type="ARBA" id="ARBA00022771"/>
    </source>
</evidence>
<feature type="compositionally biased region" description="Basic residues" evidence="6">
    <location>
        <begin position="219"/>
        <end position="236"/>
    </location>
</feature>
<dbReference type="Pfam" id="PF00628">
    <property type="entry name" value="PHD"/>
    <property type="match status" value="1"/>
</dbReference>
<feature type="region of interest" description="Disordered" evidence="6">
    <location>
        <begin position="509"/>
        <end position="865"/>
    </location>
</feature>
<keyword evidence="9" id="KW-1185">Reference proteome</keyword>
<feature type="compositionally biased region" description="Basic and acidic residues" evidence="6">
    <location>
        <begin position="540"/>
        <end position="549"/>
    </location>
</feature>
<dbReference type="InterPro" id="IPR019787">
    <property type="entry name" value="Znf_PHD-finger"/>
</dbReference>
<gene>
    <name evidence="8" type="ORF">N7463_007133</name>
</gene>
<evidence type="ECO:0000256" key="3">
    <source>
        <dbReference type="ARBA" id="ARBA00022833"/>
    </source>
</evidence>
<keyword evidence="3" id="KW-0862">Zinc</keyword>
<evidence type="ECO:0000313" key="9">
    <source>
        <dbReference type="Proteomes" id="UP001149954"/>
    </source>
</evidence>
<dbReference type="GO" id="GO:0031213">
    <property type="term" value="C:RSF complex"/>
    <property type="evidence" value="ECO:0007669"/>
    <property type="project" value="InterPro"/>
</dbReference>
<dbReference type="GO" id="GO:0008270">
    <property type="term" value="F:zinc ion binding"/>
    <property type="evidence" value="ECO:0007669"/>
    <property type="project" value="UniProtKB-KW"/>
</dbReference>
<evidence type="ECO:0000256" key="6">
    <source>
        <dbReference type="SAM" id="MobiDB-lite"/>
    </source>
</evidence>
<comment type="caution">
    <text evidence="8">The sequence shown here is derived from an EMBL/GenBank/DDBJ whole genome shotgun (WGS) entry which is preliminary data.</text>
</comment>
<evidence type="ECO:0000256" key="1">
    <source>
        <dbReference type="ARBA" id="ARBA00022723"/>
    </source>
</evidence>
<dbReference type="PANTHER" id="PTHR14296:SF3">
    <property type="entry name" value="DIKAR, ISOFORM F"/>
    <property type="match status" value="1"/>
</dbReference>
<feature type="compositionally biased region" description="Basic and acidic residues" evidence="6">
    <location>
        <begin position="344"/>
        <end position="396"/>
    </location>
</feature>
<feature type="region of interest" description="Disordered" evidence="6">
    <location>
        <begin position="332"/>
        <end position="396"/>
    </location>
</feature>
<dbReference type="GO" id="GO:0006355">
    <property type="term" value="P:regulation of DNA-templated transcription"/>
    <property type="evidence" value="ECO:0007669"/>
    <property type="project" value="InterPro"/>
</dbReference>
<dbReference type="InterPro" id="IPR001965">
    <property type="entry name" value="Znf_PHD"/>
</dbReference>
<dbReference type="PANTHER" id="PTHR14296">
    <property type="entry name" value="REMODELING AND SPACING FACTOR 1"/>
    <property type="match status" value="1"/>
</dbReference>
<accession>A0A9X0C6Q4</accession>
<evidence type="ECO:0000256" key="4">
    <source>
        <dbReference type="PROSITE-ProRule" id="PRU00146"/>
    </source>
</evidence>
<evidence type="ECO:0000256" key="5">
    <source>
        <dbReference type="SAM" id="Coils"/>
    </source>
</evidence>
<feature type="compositionally biased region" description="Polar residues" evidence="6">
    <location>
        <begin position="700"/>
        <end position="709"/>
    </location>
</feature>
<reference evidence="8" key="1">
    <citation type="submission" date="2022-12" db="EMBL/GenBank/DDBJ databases">
        <authorList>
            <person name="Petersen C."/>
        </authorList>
    </citation>
    <scope>NUCLEOTIDE SEQUENCE</scope>
    <source>
        <strain evidence="8">IBT 29495</strain>
    </source>
</reference>
<dbReference type="InterPro" id="IPR013083">
    <property type="entry name" value="Znf_RING/FYVE/PHD"/>
</dbReference>
<dbReference type="PROSITE" id="PS50016">
    <property type="entry name" value="ZF_PHD_2"/>
    <property type="match status" value="1"/>
</dbReference>
<dbReference type="SUPFAM" id="SSF57903">
    <property type="entry name" value="FYVE/PHD zinc finger"/>
    <property type="match status" value="1"/>
</dbReference>
<feature type="compositionally biased region" description="Polar residues" evidence="6">
    <location>
        <begin position="658"/>
        <end position="680"/>
    </location>
</feature>
<feature type="compositionally biased region" description="Pro residues" evidence="6">
    <location>
        <begin position="604"/>
        <end position="613"/>
    </location>
</feature>
<dbReference type="InterPro" id="IPR028938">
    <property type="entry name" value="Rsf1-like"/>
</dbReference>
<feature type="compositionally biased region" description="Polar residues" evidence="6">
    <location>
        <begin position="717"/>
        <end position="743"/>
    </location>
</feature>
<feature type="compositionally biased region" description="Polar residues" evidence="6">
    <location>
        <begin position="560"/>
        <end position="581"/>
    </location>
</feature>
<evidence type="ECO:0000259" key="7">
    <source>
        <dbReference type="PROSITE" id="PS50016"/>
    </source>
</evidence>
<dbReference type="Gene3D" id="3.30.40.10">
    <property type="entry name" value="Zinc/RING finger domain, C3HC4 (zinc finger)"/>
    <property type="match status" value="1"/>
</dbReference>